<dbReference type="KEGG" id="hazt:125178152"/>
<protein>
    <submittedName>
        <fullName evidence="3">Uncharacterized protein LOC125178152</fullName>
    </submittedName>
</protein>
<dbReference type="RefSeq" id="XP_047737224.1">
    <property type="nucleotide sequence ID" value="XM_047881268.1"/>
</dbReference>
<keyword evidence="2" id="KW-1185">Reference proteome</keyword>
<evidence type="ECO:0000256" key="1">
    <source>
        <dbReference type="SAM" id="Phobius"/>
    </source>
</evidence>
<reference evidence="3" key="1">
    <citation type="submission" date="2025-08" db="UniProtKB">
        <authorList>
            <consortium name="RefSeq"/>
        </authorList>
    </citation>
    <scope>IDENTIFICATION</scope>
    <source>
        <tissue evidence="3">Whole organism</tissue>
    </source>
</reference>
<sequence length="474" mass="54103">MGKPGETAHDRMLWESVKSSKYGQHSSEECDCHDRGLLGSLRGLQKLRAIGEIILKKIELGNFDDEFRRTFTMEQKLSVSEKNKTYQSFIDNANEIDSFSNELSGQVDEKLEDNFIKDDSNARKHIGDDKDSRISYAIELDIDETFDGNIRPCNAEVNATRKQIPFYRIKRSNDVFFPSRFSENPQITIENILMGKQNEENDDVINTDASSEHTNEDRAFKNEFNEIVPDTTFQKTVPNPLKVDYNGRSLHLNATTLTPNVPATLQMHPDPLLAPETRHPQQNYSHARLVPVKNASMKPSARNNDGKITKENINGERRVSNVFEKFLEENRKEVAMLEKTHTGNMEAYAFMLSSPTRKFTLKPQEALSFKRINSEIKAALYFFEFYLLISSEKSYELATFYNFWKFFDTSVTSDIKTDDGFEYRTSERSSLPPSDDSTNTSRQVCDCRAFTLGIIAGFSTLTTLLGYALSFTAA</sequence>
<gene>
    <name evidence="3" type="primary">LOC125178152</name>
</gene>
<proteinExistence type="predicted"/>
<feature type="transmembrane region" description="Helical" evidence="1">
    <location>
        <begin position="449"/>
        <end position="469"/>
    </location>
</feature>
<accession>A0A979FLX8</accession>
<evidence type="ECO:0000313" key="2">
    <source>
        <dbReference type="Proteomes" id="UP000694843"/>
    </source>
</evidence>
<dbReference type="GeneID" id="125178152"/>
<keyword evidence="1" id="KW-1133">Transmembrane helix</keyword>
<dbReference type="AlphaFoldDB" id="A0A979FLX8"/>
<organism evidence="2 3">
    <name type="scientific">Hyalella azteca</name>
    <name type="common">Amphipod</name>
    <dbReference type="NCBI Taxonomy" id="294128"/>
    <lineage>
        <taxon>Eukaryota</taxon>
        <taxon>Metazoa</taxon>
        <taxon>Ecdysozoa</taxon>
        <taxon>Arthropoda</taxon>
        <taxon>Crustacea</taxon>
        <taxon>Multicrustacea</taxon>
        <taxon>Malacostraca</taxon>
        <taxon>Eumalacostraca</taxon>
        <taxon>Peracarida</taxon>
        <taxon>Amphipoda</taxon>
        <taxon>Senticaudata</taxon>
        <taxon>Talitrida</taxon>
        <taxon>Talitroidea</taxon>
        <taxon>Hyalellidae</taxon>
        <taxon>Hyalella</taxon>
    </lineage>
</organism>
<dbReference type="Proteomes" id="UP000694843">
    <property type="component" value="Unplaced"/>
</dbReference>
<name>A0A979FLX8_HYAAZ</name>
<keyword evidence="1" id="KW-0812">Transmembrane</keyword>
<evidence type="ECO:0000313" key="3">
    <source>
        <dbReference type="RefSeq" id="XP_047737224.1"/>
    </source>
</evidence>
<keyword evidence="1" id="KW-0472">Membrane</keyword>